<dbReference type="InterPro" id="IPR002543">
    <property type="entry name" value="FtsK_dom"/>
</dbReference>
<dbReference type="RefSeq" id="WP_067025773.1">
    <property type="nucleotide sequence ID" value="NZ_CP038256.1"/>
</dbReference>
<sequence>MTDTAFPRTAAPIELPSPAPPTRRGPLPLIASIVPIVGAVVMWLVTGSAFMLLFAALGPLMAVAALADAARVRRRERRAAARELDEACERAEGEIARRHEAERRLLEAARPDVVTLADERAPWTRGPDELVLGLGRVASAVRVSGGEGERAERLRARAERIDHAPVAVPAVGGVCVQGEPIAARAVARALLMQLCLRAGPGELSVVAVPAEEDAAFAALPHRRSQAPLRAALTWGAAPAGAADIVIAAVSPREPVPVGCARVLELEPDRPLAGRVLDATAAAAGEPVELVAEALSAGQARELCEALAGRVSGGVPAPLALGELADPPASDRGLAAVIGRGVGGDVVVDLVADGPHAVVVGMTGAGKSELLTTWVASLSRRLGPDRVTFLLADFKGGTAFEALAGLPHVAGVVTDLDGAGARRAVESLRAELRRREGELARIGARDVADPRVAMPRLVIVVDEFAALLQDHGDLSALFTDIAARGRALGMHLILGTQRAAGVFRDSLLANCPLRVALRVTDASDSRLVIGTDGAATLPGDAASRGIALVRRAGDAAPVTCRIARTGVADLAAIGPGSAAPDAPWLPPLPGLLPLAELRAQSDAPPGILLGLADEPDRQRQEPVLLRHGVDRGVAVIGAGGTGKSAAVRLIADQTRPGESLIVPPDAEAAWDAVELALRAAPAVVAIDDVDALLGRYPAEYAGELLARLETLARDAGARRSMLVCTAARASGPVARLLDLLPRRVILPLPSRADHVAAGGEGAEFAPGRGPGRAVIDGREVQLAWPGEPRADGAPAPADAIWHPAAPVTGLIVRGAASRAAGFAQSWGRGVRVVALDGLEPGARLDELTAGSARVAIAGDGDTWLRHATLLRDVRRTGELVFGAECAAELRTIAGERDLPPYARPRASRAWRVVEGAAPERVVLP</sequence>
<gene>
    <name evidence="1" type="ORF">A7J15_05585</name>
</gene>
<comment type="caution">
    <text evidence="1">The sequence shown here is derived from an EMBL/GenBank/DDBJ whole genome shotgun (WGS) entry which is preliminary data.</text>
</comment>
<dbReference type="InterPro" id="IPR027417">
    <property type="entry name" value="P-loop_NTPase"/>
</dbReference>
<dbReference type="PROSITE" id="PS50901">
    <property type="entry name" value="FTSK"/>
    <property type="match status" value="1"/>
</dbReference>
<dbReference type="PANTHER" id="PTHR22683">
    <property type="entry name" value="SPORULATION PROTEIN RELATED"/>
    <property type="match status" value="1"/>
</dbReference>
<dbReference type="PANTHER" id="PTHR22683:SF1">
    <property type="entry name" value="TYPE VII SECRETION SYSTEM PROTEIN ESSC"/>
    <property type="match status" value="1"/>
</dbReference>
<evidence type="ECO:0000313" key="2">
    <source>
        <dbReference type="Proteomes" id="UP000093355"/>
    </source>
</evidence>
<dbReference type="Gene3D" id="3.40.50.300">
    <property type="entry name" value="P-loop containing nucleotide triphosphate hydrolases"/>
    <property type="match status" value="3"/>
</dbReference>
<dbReference type="InterPro" id="IPR003593">
    <property type="entry name" value="AAA+_ATPase"/>
</dbReference>
<dbReference type="SUPFAM" id="SSF52540">
    <property type="entry name" value="P-loop containing nucleoside triphosphate hydrolases"/>
    <property type="match status" value="2"/>
</dbReference>
<dbReference type="OrthoDB" id="9807790at2"/>
<dbReference type="EMBL" id="LXMD01000022">
    <property type="protein sequence ID" value="OCG74311.1"/>
    <property type="molecule type" value="Genomic_DNA"/>
</dbReference>
<dbReference type="CDD" id="cd01127">
    <property type="entry name" value="TrwB_TraG_TraD_VirD4"/>
    <property type="match status" value="1"/>
</dbReference>
<evidence type="ECO:0000313" key="1">
    <source>
        <dbReference type="EMBL" id="OCG74311.1"/>
    </source>
</evidence>
<name>A0A1B9NCI1_9MICO</name>
<organism evidence="1 2">
    <name type="scientific">Microbacterium sediminis</name>
    <dbReference type="NCBI Taxonomy" id="904291"/>
    <lineage>
        <taxon>Bacteria</taxon>
        <taxon>Bacillati</taxon>
        <taxon>Actinomycetota</taxon>
        <taxon>Actinomycetes</taxon>
        <taxon>Micrococcales</taxon>
        <taxon>Microbacteriaceae</taxon>
        <taxon>Microbacterium</taxon>
    </lineage>
</organism>
<accession>A0A1B9NCI1</accession>
<dbReference type="InterPro" id="IPR050206">
    <property type="entry name" value="FtsK/SpoIIIE/SftA"/>
</dbReference>
<dbReference type="SMART" id="SM00382">
    <property type="entry name" value="AAA"/>
    <property type="match status" value="2"/>
</dbReference>
<reference evidence="1 2" key="1">
    <citation type="submission" date="2016-05" db="EMBL/GenBank/DDBJ databases">
        <authorList>
            <person name="Lavstsen T."/>
            <person name="Jespersen J.S."/>
        </authorList>
    </citation>
    <scope>NUCLEOTIDE SEQUENCE [LARGE SCALE GENOMIC DNA]</scope>
    <source>
        <strain evidence="1 2">YLB-01</strain>
    </source>
</reference>
<keyword evidence="2" id="KW-1185">Reference proteome</keyword>
<dbReference type="GO" id="GO:0003677">
    <property type="term" value="F:DNA binding"/>
    <property type="evidence" value="ECO:0007669"/>
    <property type="project" value="InterPro"/>
</dbReference>
<proteinExistence type="predicted"/>
<dbReference type="GO" id="GO:0005524">
    <property type="term" value="F:ATP binding"/>
    <property type="evidence" value="ECO:0007669"/>
    <property type="project" value="UniProtKB-UniRule"/>
</dbReference>
<dbReference type="Pfam" id="PF01580">
    <property type="entry name" value="FtsK_SpoIIIE"/>
    <property type="match status" value="1"/>
</dbReference>
<dbReference type="STRING" id="904291.A7J15_05585"/>
<dbReference type="Proteomes" id="UP000093355">
    <property type="component" value="Unassembled WGS sequence"/>
</dbReference>
<dbReference type="AlphaFoldDB" id="A0A1B9NCI1"/>
<protein>
    <submittedName>
        <fullName evidence="1">Uncharacterized protein</fullName>
    </submittedName>
</protein>